<feature type="domain" description="Mechanosensitive ion channel MscS C-terminal" evidence="9">
    <location>
        <begin position="253"/>
        <end position="339"/>
    </location>
</feature>
<dbReference type="InterPro" id="IPR023408">
    <property type="entry name" value="MscS_beta-dom_sf"/>
</dbReference>
<dbReference type="SUPFAM" id="SSF50182">
    <property type="entry name" value="Sm-like ribonucleoproteins"/>
    <property type="match status" value="1"/>
</dbReference>
<dbReference type="eggNOG" id="COG3264">
    <property type="taxonomic scope" value="Bacteria"/>
</dbReference>
<evidence type="ECO:0000256" key="5">
    <source>
        <dbReference type="ARBA" id="ARBA00022989"/>
    </source>
</evidence>
<keyword evidence="3" id="KW-1003">Cell membrane</keyword>
<dbReference type="InterPro" id="IPR049142">
    <property type="entry name" value="MS_channel_1st"/>
</dbReference>
<feature type="transmembrane region" description="Helical" evidence="7">
    <location>
        <begin position="15"/>
        <end position="34"/>
    </location>
</feature>
<evidence type="ECO:0000259" key="8">
    <source>
        <dbReference type="Pfam" id="PF00924"/>
    </source>
</evidence>
<dbReference type="STRING" id="1385514.N782_19525"/>
<dbReference type="RefSeq" id="WP_237582683.1">
    <property type="nucleotide sequence ID" value="NZ_AVBF01000065.1"/>
</dbReference>
<comment type="subcellular location">
    <subcellularLocation>
        <location evidence="1">Cell membrane</location>
        <topology evidence="1">Multi-pass membrane protein</topology>
    </subcellularLocation>
</comment>
<name>A0A0A2T7C9_9BACI</name>
<protein>
    <submittedName>
        <fullName evidence="11">Mechanosensitive ion channel protein MscS</fullName>
    </submittedName>
</protein>
<feature type="domain" description="Mechanosensitive ion channel MscS" evidence="8">
    <location>
        <begin position="178"/>
        <end position="244"/>
    </location>
</feature>
<feature type="transmembrane region" description="Helical" evidence="7">
    <location>
        <begin position="92"/>
        <end position="117"/>
    </location>
</feature>
<dbReference type="Gene3D" id="1.10.287.1260">
    <property type="match status" value="1"/>
</dbReference>
<dbReference type="Pfam" id="PF00924">
    <property type="entry name" value="MS_channel_2nd"/>
    <property type="match status" value="1"/>
</dbReference>
<feature type="transmembrane region" description="Helical" evidence="7">
    <location>
        <begin position="162"/>
        <end position="191"/>
    </location>
</feature>
<dbReference type="InterPro" id="IPR011066">
    <property type="entry name" value="MscS_channel_C_sf"/>
</dbReference>
<dbReference type="Pfam" id="PF21082">
    <property type="entry name" value="MS_channel_3rd"/>
    <property type="match status" value="1"/>
</dbReference>
<dbReference type="InterPro" id="IPR010920">
    <property type="entry name" value="LSM_dom_sf"/>
</dbReference>
<gene>
    <name evidence="11" type="ORF">N782_19525</name>
</gene>
<comment type="similarity">
    <text evidence="2">Belongs to the MscS (TC 1.A.23) family.</text>
</comment>
<comment type="caution">
    <text evidence="11">The sequence shown here is derived from an EMBL/GenBank/DDBJ whole genome shotgun (WGS) entry which is preliminary data.</text>
</comment>
<dbReference type="PANTHER" id="PTHR30347">
    <property type="entry name" value="POTASSIUM CHANNEL RELATED"/>
    <property type="match status" value="1"/>
</dbReference>
<dbReference type="SUPFAM" id="SSF82861">
    <property type="entry name" value="Mechanosensitive channel protein MscS (YggB), transmembrane region"/>
    <property type="match status" value="1"/>
</dbReference>
<dbReference type="InterPro" id="IPR049278">
    <property type="entry name" value="MS_channel_C"/>
</dbReference>
<proteinExistence type="inferred from homology"/>
<keyword evidence="5 7" id="KW-1133">Transmembrane helix</keyword>
<reference evidence="11 12" key="1">
    <citation type="journal article" date="2015" name="Stand. Genomic Sci.">
        <title>High quality draft genome sequence of the moderately halophilic bacterium Pontibacillus yanchengensis Y32(T) and comparison among Pontibacillus genomes.</title>
        <authorList>
            <person name="Huang J."/>
            <person name="Qiao Z.X."/>
            <person name="Tang J.W."/>
            <person name="Wang G."/>
        </authorList>
    </citation>
    <scope>NUCLEOTIDE SEQUENCE [LARGE SCALE GENOMIC DNA]</scope>
    <source>
        <strain evidence="11 12">Y32</strain>
    </source>
</reference>
<feature type="transmembrane region" description="Helical" evidence="7">
    <location>
        <begin position="55"/>
        <end position="72"/>
    </location>
</feature>
<evidence type="ECO:0000256" key="6">
    <source>
        <dbReference type="ARBA" id="ARBA00023136"/>
    </source>
</evidence>
<dbReference type="GO" id="GO:0005886">
    <property type="term" value="C:plasma membrane"/>
    <property type="evidence" value="ECO:0007669"/>
    <property type="project" value="UniProtKB-SubCell"/>
</dbReference>
<dbReference type="Proteomes" id="UP000030147">
    <property type="component" value="Unassembled WGS sequence"/>
</dbReference>
<dbReference type="GO" id="GO:0055085">
    <property type="term" value="P:transmembrane transport"/>
    <property type="evidence" value="ECO:0007669"/>
    <property type="project" value="InterPro"/>
</dbReference>
<dbReference type="PANTHER" id="PTHR30347:SF1">
    <property type="entry name" value="MECHANOSENSITIVE CHANNEL MSCK"/>
    <property type="match status" value="1"/>
</dbReference>
<evidence type="ECO:0000256" key="2">
    <source>
        <dbReference type="ARBA" id="ARBA00008017"/>
    </source>
</evidence>
<evidence type="ECO:0000313" key="12">
    <source>
        <dbReference type="Proteomes" id="UP000030147"/>
    </source>
</evidence>
<evidence type="ECO:0000256" key="3">
    <source>
        <dbReference type="ARBA" id="ARBA00022475"/>
    </source>
</evidence>
<sequence>MVNSDLVKVLLVDGVPFIIGLVLILFIRWSIFWIDRSIRKKRQGTATINPIIKSLVNWITFYGVVFFLLFYFKSSEWMFQTLFSIGDQDISVFLVILVILILSLSQRISKLMTSYIFPTVYNRYDLDKGVQFTFDKIFHYTIMVLAVIISLSTIGIELSALTVFAGVVGVGIGFGLQNIANNFISGIIILFERPIKVGDRVLVDDIIGDVEKINMRATIIRTLDNERIIVPNSYFLEEKVINRSYGDRVMRLVLPVGVAYGSDVNQVREVLLQVAEQERLVSPTVLHKPEPFVNFVGFGDSSLDFELFVWISEPDKVIVMKSNLNFRIYNMLAEHDIEIPFPQRDLHVKSVDPAIYKQYRE</sequence>
<feature type="transmembrane region" description="Helical" evidence="7">
    <location>
        <begin position="137"/>
        <end position="156"/>
    </location>
</feature>
<dbReference type="Gene3D" id="3.30.70.100">
    <property type="match status" value="1"/>
</dbReference>
<evidence type="ECO:0000313" key="11">
    <source>
        <dbReference type="EMBL" id="KGP71399.1"/>
    </source>
</evidence>
<keyword evidence="4 7" id="KW-0812">Transmembrane</keyword>
<keyword evidence="6 7" id="KW-0472">Membrane</keyword>
<dbReference type="Pfam" id="PF21088">
    <property type="entry name" value="MS_channel_1st"/>
    <property type="match status" value="1"/>
</dbReference>
<dbReference type="AlphaFoldDB" id="A0A0A2T7C9"/>
<keyword evidence="12" id="KW-1185">Reference proteome</keyword>
<dbReference type="EMBL" id="AVBF01000065">
    <property type="protein sequence ID" value="KGP71399.1"/>
    <property type="molecule type" value="Genomic_DNA"/>
</dbReference>
<accession>A0A0A2T7C9</accession>
<organism evidence="11 12">
    <name type="scientific">Pontibacillus yanchengensis Y32</name>
    <dbReference type="NCBI Taxonomy" id="1385514"/>
    <lineage>
        <taxon>Bacteria</taxon>
        <taxon>Bacillati</taxon>
        <taxon>Bacillota</taxon>
        <taxon>Bacilli</taxon>
        <taxon>Bacillales</taxon>
        <taxon>Bacillaceae</taxon>
        <taxon>Pontibacillus</taxon>
    </lineage>
</organism>
<dbReference type="Gene3D" id="2.30.30.60">
    <property type="match status" value="1"/>
</dbReference>
<evidence type="ECO:0000259" key="9">
    <source>
        <dbReference type="Pfam" id="PF21082"/>
    </source>
</evidence>
<feature type="domain" description="Mechanosensitive ion channel transmembrane helices 2/3" evidence="10">
    <location>
        <begin position="136"/>
        <end position="177"/>
    </location>
</feature>
<dbReference type="InterPro" id="IPR006685">
    <property type="entry name" value="MscS_channel_2nd"/>
</dbReference>
<evidence type="ECO:0000256" key="4">
    <source>
        <dbReference type="ARBA" id="ARBA00022692"/>
    </source>
</evidence>
<dbReference type="InterPro" id="IPR011014">
    <property type="entry name" value="MscS_channel_TM-2"/>
</dbReference>
<evidence type="ECO:0000259" key="10">
    <source>
        <dbReference type="Pfam" id="PF21088"/>
    </source>
</evidence>
<evidence type="ECO:0000256" key="1">
    <source>
        <dbReference type="ARBA" id="ARBA00004651"/>
    </source>
</evidence>
<evidence type="ECO:0000256" key="7">
    <source>
        <dbReference type="SAM" id="Phobius"/>
    </source>
</evidence>
<dbReference type="InterPro" id="IPR052702">
    <property type="entry name" value="MscS-like_channel"/>
</dbReference>
<dbReference type="SUPFAM" id="SSF82689">
    <property type="entry name" value="Mechanosensitive channel protein MscS (YggB), C-terminal domain"/>
    <property type="match status" value="1"/>
</dbReference>